<evidence type="ECO:0000256" key="10">
    <source>
        <dbReference type="ARBA" id="ARBA00048743"/>
    </source>
</evidence>
<dbReference type="FunFam" id="3.40.50.300:FF:000679">
    <property type="entry name" value="Thymidylate kinase"/>
    <property type="match status" value="1"/>
</dbReference>
<dbReference type="GO" id="GO:0006227">
    <property type="term" value="P:dUDP biosynthetic process"/>
    <property type="evidence" value="ECO:0007669"/>
    <property type="project" value="TreeGrafter"/>
</dbReference>
<evidence type="ECO:0000313" key="13">
    <source>
        <dbReference type="EMBL" id="AIT70795.1"/>
    </source>
</evidence>
<organism evidence="12 14">
    <name type="scientific">Cotia virus</name>
    <dbReference type="NCBI Taxonomy" id="39444"/>
    <lineage>
        <taxon>Viruses</taxon>
        <taxon>Varidnaviria</taxon>
        <taxon>Bamfordvirae</taxon>
        <taxon>Nucleocytoviricota</taxon>
        <taxon>Pokkesviricetes</taxon>
        <taxon>Chitovirales</taxon>
        <taxon>Poxviridae</taxon>
        <taxon>Chordopoxvirinae</taxon>
        <taxon>Oryzopoxvirus</taxon>
        <taxon>Oryzopoxvirus cotia</taxon>
    </lineage>
</organism>
<dbReference type="EMBL" id="KM595078">
    <property type="protein sequence ID" value="AIT70795.1"/>
    <property type="molecule type" value="Genomic_DNA"/>
</dbReference>
<keyword evidence="8 12" id="KW-0418">Kinase</keyword>
<name>A0A097IVL2_9POXV</name>
<proteinExistence type="inferred from homology"/>
<comment type="pathway">
    <text evidence="1">Pyrimidine metabolism; dTTP biosynthesis.</text>
</comment>
<evidence type="ECO:0000259" key="11">
    <source>
        <dbReference type="Pfam" id="PF02223"/>
    </source>
</evidence>
<protein>
    <recommendedName>
        <fullName evidence="4">Thymidylate kinase</fullName>
        <ecNumber evidence="3">2.7.4.9</ecNumber>
    </recommendedName>
</protein>
<dbReference type="UniPathway" id="UPA00575"/>
<evidence type="ECO:0000256" key="9">
    <source>
        <dbReference type="ARBA" id="ARBA00022840"/>
    </source>
</evidence>
<keyword evidence="6" id="KW-0545">Nucleotide biosynthesis</keyword>
<keyword evidence="9" id="KW-0067">ATP-binding</keyword>
<evidence type="ECO:0000256" key="3">
    <source>
        <dbReference type="ARBA" id="ARBA00012980"/>
    </source>
</evidence>
<evidence type="ECO:0000313" key="12">
    <source>
        <dbReference type="EMBL" id="AIT70621.1"/>
    </source>
</evidence>
<reference evidence="12 14" key="1">
    <citation type="submission" date="2014-09" db="EMBL/GenBank/DDBJ databases">
        <title>Complete Genome Sequence of the Embu Virus Strain SPAn 880.</title>
        <authorList>
            <person name="Ibrahim M.S."/>
            <person name="Antwerpen M.H."/>
            <person name="Georgi E."/>
            <person name="Vette P."/>
            <person name="Zoeller G."/>
            <person name="Meyer H."/>
        </authorList>
    </citation>
    <scope>NUCLEOTIDE SEQUENCE [LARGE SCALE GENOMIC DNA]</scope>
    <source>
        <strain evidence="12">SPAn880</strain>
    </source>
</reference>
<dbReference type="Pfam" id="PF02223">
    <property type="entry name" value="Thymidylate_kin"/>
    <property type="match status" value="1"/>
</dbReference>
<evidence type="ECO:0000256" key="7">
    <source>
        <dbReference type="ARBA" id="ARBA00022741"/>
    </source>
</evidence>
<dbReference type="EC" id="2.7.4.9" evidence="3"/>
<dbReference type="GO" id="GO:0004798">
    <property type="term" value="F:dTMP kinase activity"/>
    <property type="evidence" value="ECO:0007669"/>
    <property type="project" value="UniProtKB-EC"/>
</dbReference>
<dbReference type="NCBIfam" id="TIGR00041">
    <property type="entry name" value="DTMP_kinase"/>
    <property type="match status" value="1"/>
</dbReference>
<dbReference type="InterPro" id="IPR027417">
    <property type="entry name" value="P-loop_NTPase"/>
</dbReference>
<accession>A0A097IVL2</accession>
<dbReference type="GO" id="GO:0005524">
    <property type="term" value="F:ATP binding"/>
    <property type="evidence" value="ECO:0007669"/>
    <property type="project" value="UniProtKB-KW"/>
</dbReference>
<dbReference type="HAMAP" id="MF_00165">
    <property type="entry name" value="Thymidylate_kinase"/>
    <property type="match status" value="1"/>
</dbReference>
<dbReference type="GO" id="GO:0004550">
    <property type="term" value="F:nucleoside diphosphate kinase activity"/>
    <property type="evidence" value="ECO:0007669"/>
    <property type="project" value="TreeGrafter"/>
</dbReference>
<dbReference type="Proteomes" id="UP000121784">
    <property type="component" value="Segment"/>
</dbReference>
<keyword evidence="7" id="KW-0547">Nucleotide-binding</keyword>
<gene>
    <name evidence="12" type="primary">6</name>
    <name evidence="13" type="synonym">180</name>
</gene>
<evidence type="ECO:0000256" key="8">
    <source>
        <dbReference type="ARBA" id="ARBA00022777"/>
    </source>
</evidence>
<dbReference type="PANTHER" id="PTHR10344:SF1">
    <property type="entry name" value="THYMIDYLATE KINASE"/>
    <property type="match status" value="1"/>
</dbReference>
<dbReference type="GO" id="GO:0006233">
    <property type="term" value="P:dTDP biosynthetic process"/>
    <property type="evidence" value="ECO:0007669"/>
    <property type="project" value="InterPro"/>
</dbReference>
<evidence type="ECO:0000256" key="5">
    <source>
        <dbReference type="ARBA" id="ARBA00022679"/>
    </source>
</evidence>
<dbReference type="InterPro" id="IPR018094">
    <property type="entry name" value="Thymidylate_kinase"/>
</dbReference>
<comment type="catalytic activity">
    <reaction evidence="10">
        <text>dTMP + ATP = dTDP + ADP</text>
        <dbReference type="Rhea" id="RHEA:13517"/>
        <dbReference type="ChEBI" id="CHEBI:30616"/>
        <dbReference type="ChEBI" id="CHEBI:58369"/>
        <dbReference type="ChEBI" id="CHEBI:63528"/>
        <dbReference type="ChEBI" id="CHEBI:456216"/>
        <dbReference type="EC" id="2.7.4.9"/>
    </reaction>
</comment>
<dbReference type="InterPro" id="IPR039430">
    <property type="entry name" value="Thymidylate_kin-like_dom"/>
</dbReference>
<comment type="similarity">
    <text evidence="2">Belongs to the thymidylate kinase family.</text>
</comment>
<dbReference type="Gene3D" id="3.40.50.300">
    <property type="entry name" value="P-loop containing nucleotide triphosphate hydrolases"/>
    <property type="match status" value="1"/>
</dbReference>
<sequence length="210" mass="24466">MDSRGALIVFEGLDRVGKSTQTRMLVNKLCNLGYKAELLEFPKRSTDIGRVITLYLEKKIDLEPHCVHLLFSANRWEHVPLIQEKINKGITLVVDRYSFSGIAYTLAKKKNISLEWTIQSDSGIPKPDMIIFLKFDNVESRTSFGIERYETVDFQNNVMVYFKKLINDKSLYWEIIDASKNINDIHDEITKLSENIIEKVRYTSLNKLWK</sequence>
<evidence type="ECO:0000256" key="2">
    <source>
        <dbReference type="ARBA" id="ARBA00009776"/>
    </source>
</evidence>
<dbReference type="PANTHER" id="PTHR10344">
    <property type="entry name" value="THYMIDYLATE KINASE"/>
    <property type="match status" value="1"/>
</dbReference>
<feature type="domain" description="Thymidylate kinase-like" evidence="11">
    <location>
        <begin position="10"/>
        <end position="189"/>
    </location>
</feature>
<evidence type="ECO:0000256" key="6">
    <source>
        <dbReference type="ARBA" id="ARBA00022727"/>
    </source>
</evidence>
<dbReference type="SUPFAM" id="SSF52540">
    <property type="entry name" value="P-loop containing nucleoside triphosphate hydrolases"/>
    <property type="match status" value="1"/>
</dbReference>
<evidence type="ECO:0000256" key="1">
    <source>
        <dbReference type="ARBA" id="ARBA00004992"/>
    </source>
</evidence>
<keyword evidence="5" id="KW-0808">Transferase</keyword>
<dbReference type="CDD" id="cd01672">
    <property type="entry name" value="TMPK"/>
    <property type="match status" value="1"/>
</dbReference>
<dbReference type="EMBL" id="KM595078">
    <property type="protein sequence ID" value="AIT70621.1"/>
    <property type="molecule type" value="Genomic_DNA"/>
</dbReference>
<evidence type="ECO:0000256" key="4">
    <source>
        <dbReference type="ARBA" id="ARBA00017144"/>
    </source>
</evidence>
<dbReference type="GO" id="GO:0006235">
    <property type="term" value="P:dTTP biosynthetic process"/>
    <property type="evidence" value="ECO:0007669"/>
    <property type="project" value="UniProtKB-UniPathway"/>
</dbReference>
<evidence type="ECO:0000313" key="14">
    <source>
        <dbReference type="Proteomes" id="UP000121784"/>
    </source>
</evidence>